<gene>
    <name evidence="5" type="ORF">FGO68_gene5455</name>
</gene>
<dbReference type="EMBL" id="RRYP01000239">
    <property type="protein sequence ID" value="TNV87760.1"/>
    <property type="molecule type" value="Genomic_DNA"/>
</dbReference>
<feature type="region of interest" description="Disordered" evidence="3">
    <location>
        <begin position="2119"/>
        <end position="2148"/>
    </location>
</feature>
<evidence type="ECO:0000256" key="1">
    <source>
        <dbReference type="ARBA" id="ARBA00022553"/>
    </source>
</evidence>
<proteinExistence type="predicted"/>
<feature type="compositionally biased region" description="Polar residues" evidence="3">
    <location>
        <begin position="1395"/>
        <end position="1408"/>
    </location>
</feature>
<evidence type="ECO:0000313" key="6">
    <source>
        <dbReference type="Proteomes" id="UP000785679"/>
    </source>
</evidence>
<dbReference type="Pfam" id="PF00072">
    <property type="entry name" value="Response_reg"/>
    <property type="match status" value="1"/>
</dbReference>
<feature type="domain" description="Response regulatory" evidence="4">
    <location>
        <begin position="1967"/>
        <end position="2094"/>
    </location>
</feature>
<feature type="compositionally biased region" description="Polar residues" evidence="3">
    <location>
        <begin position="1197"/>
        <end position="1210"/>
    </location>
</feature>
<feature type="compositionally biased region" description="Polar residues" evidence="3">
    <location>
        <begin position="2202"/>
        <end position="2220"/>
    </location>
</feature>
<protein>
    <recommendedName>
        <fullName evidence="4">Response regulatory domain-containing protein</fullName>
    </recommendedName>
</protein>
<feature type="compositionally biased region" description="Low complexity" evidence="3">
    <location>
        <begin position="979"/>
        <end position="990"/>
    </location>
</feature>
<dbReference type="Proteomes" id="UP000785679">
    <property type="component" value="Unassembled WGS sequence"/>
</dbReference>
<dbReference type="Gene3D" id="3.40.50.2300">
    <property type="match status" value="1"/>
</dbReference>
<sequence length="2220" mass="246914">MKFKGLSTKRGNSAKPQPTTPTNAPNNPDRKSSILIPAHGPGSLNRASSNQPSGYRFGNGSPDINHAGLSTLGLPVSRRMSTASPQAFAPSTFKKKNSLQLNQQGSIIPAPSTNVVEKSRVSIMRDLSTKRDNWNTFVGDPRYKTTFLLKFVDRSTKQIYEKHTLGSSGYSIRCLLIGMWVLKLLFFCQDTLIRVETDGLSQNASQLCLTQEQPVILRNETNSAVPSHCQNIASGQFSLSQAFYASMMLCLSLFGTINKHKFFESINGPLPRKVLIILYPILFSLKLMQGVSNALNQNHVGAQYLSAMIFYLPILAIGTLALSDWPEFLLACFAHYCLATLFYTTHLPLKAPLFQVLFIYAFFFACIEKWRKEQFIIGHTNAKTKKMLFSLLNQTPSPIAIVSTAKTTAGSANAAGQILYCNTQFEKMIQERLGMGSVPQSIFRLTKDDEESTNRLKQVFQNPYPVKTTSPLTLNRQPSFRVSQSSEAPLKENPSKIEIKLTKVKHANNLDSARKRDLSPALSSIKEETKSNYSTTNSHHRIQTLKEIFDAFEIATVQAEQVTYQNTSKAVMLTFNLVSEHKARKQLLYVNSQTLYKQILNFNKRLQVLYSQSKNADDTNFLGGQNHQESLIEFLGTTYLAMNKIQQIAHEFQDDNINISQSDQKNKSPVVTQPLQEDTFLLKEELMQCIESLSAKCLNQSASIKLDTKCLPERLSGDLQRFRLSIHCVTEFAMTYCREGVIDIVVNFVGMSTSNQYMISFDFSFNRNRQFNEEPLIKLLNSLQASSGCLRSKTEELLLQNYDEFFGLIQYFGMGMVIFPNLISEMKGTFNIQKLGLSDAIDSSFDAKSINSGASPKLPSRGDQDSAPAQLVIPESPNLNLGQLKISFKLNFNHAEMSKKVMNPYFPFNPNREDTNGKQIFKSPLLKTRENRNKVISDMRRIMEEQKMPSRRLMGASTSSIGGSNFAQLVHAEQALKTQQSIQGQGNGNSHMSHDNPVPRINNRLENVPQILISSSQNSNNLLQIPLQSQKNAQSSAAEISLVNVAKHIKSNNLLSSSTDDQAAQRDQMMKDLDQHPDSSRGSLSDKALLLNLAAVNNEGSAATGGSYNGGDISAKTFHINKQFYEGNMTQKPTKNRGNQVKQVLRDFEKNYGGMNKQEFFKNNKRLSQGGLGSGESPINSEDPTFSQIRKNEDNSDNSMSVNSRSASNQRLLINKQLSNDPLKNFNDSTRAVGSGEINTVHPSLEFSAKEPGRINTQALTENGSSNNMSSNDLAAGAAKFIKSQSGFIERVPMSSDELNAGSLTRKIRKSPKQISKTNSSVRRTSLFHKKSKIKGTTDNKQLAPKRGVSQNQKNTLGDDLIQSKFNLNKKSDNEAGVNSQEEIKDVDDSFCTSTSLKSQDMNGGQKQTIKRPLEEKKKSQPISGELSKVRSQLENLGINVGMGTFNEIEDGSFAMRRRSILQNAHTIGMQAGISGGTPSLKGTDMVQNNMEHISSGEQIREILSFGKIQDQIANKMISNEQRQSASFSIGSMVPPLKNYIVNRDSDIFTMFNNNPSSNNSPKQPVTGEKSFTQMLGETSKIHYQSSLSDESSFLSNQVRGSSDEEPDICTQLDFMIEDDVGSTALHNTRLNTQPLSKSVFRKWAFENTKTSGLGASKNILKPFGVEYNGQQTQRVMGVTSRPRLVEPSELMVPLPMPVSVSSRGDKGSDRLKGHSQQSFNIRGGVSNTFAEVESANGLLNRFGWGLADRNSELQVPESTDRVFGRSSQEQDTSLDYQALVGQKLTKDQQDFYNTAPNKKPTISVSRLQTHSIGYGTNSDPRNQNPQPMGMPRPGFAQADQVVNQAYESIPQTSRDTISTISRANLHILGSNQGLQSREDPVKSGFPYKMGQKTKQYMQKLQQIDAQQGGDDLMFWDKQLQDEIAQRQKDKVESMASYVNQVQMFGMQSTLAHFMFSAPTIDTNKRYVLVVEDNNMICEILIHTFRELGYEAITADNGKVAVDKFTGFMREGVLFDLILMDIIMPLMGGYEATQLIRKLETEFSLTDQEKHFICGFSAQMNKDIEKKCHDCGMNTIIQKPVEPPRLKQMLEENQRSSNIILRDSNTGSKNFDMTQAQLQGNQSGKLPTRGSHRLGGGRGLSSNPANTDSTLTLIADLGFGGGSQQPGQGSSNNLERQQTLLPVPQRDPYASSYARKSAFSVMRNSPSNANQSHQMSTFKR</sequence>
<dbReference type="CDD" id="cd17546">
    <property type="entry name" value="REC_hyHK_CKI1_RcsC-like"/>
    <property type="match status" value="1"/>
</dbReference>
<feature type="modified residue" description="4-aspartylphosphate" evidence="2">
    <location>
        <position position="2021"/>
    </location>
</feature>
<dbReference type="InterPro" id="IPR011006">
    <property type="entry name" value="CheY-like_superfamily"/>
</dbReference>
<feature type="region of interest" description="Disordered" evidence="3">
    <location>
        <begin position="1308"/>
        <end position="1358"/>
    </location>
</feature>
<feature type="compositionally biased region" description="Polar residues" evidence="3">
    <location>
        <begin position="1313"/>
        <end position="1324"/>
    </location>
</feature>
<evidence type="ECO:0000256" key="3">
    <source>
        <dbReference type="SAM" id="MobiDB-lite"/>
    </source>
</evidence>
<keyword evidence="6" id="KW-1185">Reference proteome</keyword>
<dbReference type="SMART" id="SM00448">
    <property type="entry name" value="REC"/>
    <property type="match status" value="1"/>
</dbReference>
<dbReference type="GO" id="GO:0000160">
    <property type="term" value="P:phosphorelay signal transduction system"/>
    <property type="evidence" value="ECO:0007669"/>
    <property type="project" value="InterPro"/>
</dbReference>
<evidence type="ECO:0000256" key="2">
    <source>
        <dbReference type="PROSITE-ProRule" id="PRU00169"/>
    </source>
</evidence>
<accession>A0A8J8P8I3</accession>
<dbReference type="PANTHER" id="PTHR45339:SF6">
    <property type="entry name" value="SENSORY HISTIDINE PROTEIN KINASE"/>
    <property type="match status" value="1"/>
</dbReference>
<reference evidence="5" key="1">
    <citation type="submission" date="2019-06" db="EMBL/GenBank/DDBJ databases">
        <authorList>
            <person name="Zheng W."/>
        </authorList>
    </citation>
    <scope>NUCLEOTIDE SEQUENCE</scope>
    <source>
        <strain evidence="5">QDHG01</strain>
    </source>
</reference>
<dbReference type="InterPro" id="IPR001789">
    <property type="entry name" value="Sig_transdc_resp-reg_receiver"/>
</dbReference>
<feature type="compositionally biased region" description="Basic and acidic residues" evidence="3">
    <location>
        <begin position="1704"/>
        <end position="1713"/>
    </location>
</feature>
<keyword evidence="1 2" id="KW-0597">Phosphoprotein</keyword>
<feature type="region of interest" description="Disordered" evidence="3">
    <location>
        <begin position="977"/>
        <end position="1002"/>
    </location>
</feature>
<feature type="region of interest" description="Disordered" evidence="3">
    <location>
        <begin position="1166"/>
        <end position="1210"/>
    </location>
</feature>
<organism evidence="5 6">
    <name type="scientific">Halteria grandinella</name>
    <dbReference type="NCBI Taxonomy" id="5974"/>
    <lineage>
        <taxon>Eukaryota</taxon>
        <taxon>Sar</taxon>
        <taxon>Alveolata</taxon>
        <taxon>Ciliophora</taxon>
        <taxon>Intramacronucleata</taxon>
        <taxon>Spirotrichea</taxon>
        <taxon>Stichotrichia</taxon>
        <taxon>Sporadotrichida</taxon>
        <taxon>Halteriidae</taxon>
        <taxon>Halteria</taxon>
    </lineage>
</organism>
<comment type="caution">
    <text evidence="5">The sequence shown here is derived from an EMBL/GenBank/DDBJ whole genome shotgun (WGS) entry which is preliminary data.</text>
</comment>
<dbReference type="OrthoDB" id="60033at2759"/>
<feature type="region of interest" description="Disordered" evidence="3">
    <location>
        <begin position="1395"/>
        <end position="1424"/>
    </location>
</feature>
<name>A0A8J8P8I3_HALGN</name>
<evidence type="ECO:0000313" key="5">
    <source>
        <dbReference type="EMBL" id="TNV87760.1"/>
    </source>
</evidence>
<dbReference type="SUPFAM" id="SSF52172">
    <property type="entry name" value="CheY-like"/>
    <property type="match status" value="1"/>
</dbReference>
<feature type="compositionally biased region" description="Low complexity" evidence="3">
    <location>
        <begin position="16"/>
        <end position="27"/>
    </location>
</feature>
<feature type="region of interest" description="Disordered" evidence="3">
    <location>
        <begin position="1696"/>
        <end position="1720"/>
    </location>
</feature>
<evidence type="ECO:0000259" key="4">
    <source>
        <dbReference type="PROSITE" id="PS50110"/>
    </source>
</evidence>
<dbReference type="PROSITE" id="PS50110">
    <property type="entry name" value="RESPONSE_REGULATORY"/>
    <property type="match status" value="1"/>
</dbReference>
<feature type="region of interest" description="Disordered" evidence="3">
    <location>
        <begin position="1"/>
        <end position="62"/>
    </location>
</feature>
<feature type="compositionally biased region" description="Polar residues" evidence="3">
    <location>
        <begin position="1177"/>
        <end position="1189"/>
    </location>
</feature>
<dbReference type="PANTHER" id="PTHR45339">
    <property type="entry name" value="HYBRID SIGNAL TRANSDUCTION HISTIDINE KINASE J"/>
    <property type="match status" value="1"/>
</dbReference>
<feature type="region of interest" description="Disordered" evidence="3">
    <location>
        <begin position="2182"/>
        <end position="2220"/>
    </location>
</feature>